<dbReference type="GO" id="GO:0009379">
    <property type="term" value="C:Holliday junction helicase complex"/>
    <property type="evidence" value="ECO:0007669"/>
    <property type="project" value="InterPro"/>
</dbReference>
<feature type="domain" description="Holliday junction DNA helicase RuvA C-terminal" evidence="8">
    <location>
        <begin position="158"/>
        <end position="197"/>
    </location>
</feature>
<dbReference type="AlphaFoldDB" id="A0A2P7Q0U5"/>
<reference evidence="9" key="1">
    <citation type="thesis" date="2015" institute="Rutgers" country="The State University of New Jersey, 14 College Farm Rd., New Brunswick, NJ, USA">
        <title>Ammonia toxicity in bacteria and its implications for treatment of and resource recovery from highly nitrogenous organic wastes.</title>
        <authorList>
            <person name="Luther A.K."/>
        </authorList>
    </citation>
    <scope>NUCLEOTIDE SEQUENCE</scope>
    <source>
        <strain evidence="9">RT-10B</strain>
    </source>
</reference>
<evidence type="ECO:0000256" key="6">
    <source>
        <dbReference type="HAMAP-Rule" id="MF_00031"/>
    </source>
</evidence>
<sequence>MIGYIKGIVEEIGIDYIILENNGIGYKLNASSNTIAHMTMGEETKIHSKMIVREDDISLCGFYSKDEEEMFNLLTSVSKIGTKVGMSILSFATVDDLSRHILTSDIAALSKAPGVGKKTAQRIVLELKDKVKKISLENDIEEVVEGENIANNDEIDAAIEGLIQLGYSNTEAKEAVSFVSQAGMKVEDIIKKALEYIMKTAKKF</sequence>
<dbReference type="InterPro" id="IPR000085">
    <property type="entry name" value="RuvA"/>
</dbReference>
<dbReference type="InterPro" id="IPR012340">
    <property type="entry name" value="NA-bd_OB-fold"/>
</dbReference>
<evidence type="ECO:0000256" key="4">
    <source>
        <dbReference type="ARBA" id="ARBA00023172"/>
    </source>
</evidence>
<keyword evidence="4 6" id="KW-0233">DNA recombination</keyword>
<evidence type="ECO:0000256" key="2">
    <source>
        <dbReference type="ARBA" id="ARBA00022763"/>
    </source>
</evidence>
<evidence type="ECO:0000259" key="7">
    <source>
        <dbReference type="Pfam" id="PF01330"/>
    </source>
</evidence>
<comment type="subcellular location">
    <subcellularLocation>
        <location evidence="6">Cytoplasm</location>
    </subcellularLocation>
</comment>
<dbReference type="Pfam" id="PF14520">
    <property type="entry name" value="HHH_5"/>
    <property type="match status" value="1"/>
</dbReference>
<dbReference type="EMBL" id="JYGE01000003">
    <property type="protein sequence ID" value="PSJ31560.1"/>
    <property type="molecule type" value="Genomic_DNA"/>
</dbReference>
<dbReference type="Pfam" id="PF07499">
    <property type="entry name" value="RuvA_C"/>
    <property type="match status" value="1"/>
</dbReference>
<dbReference type="Pfam" id="PF01330">
    <property type="entry name" value="RuvA_N"/>
    <property type="match status" value="1"/>
</dbReference>
<dbReference type="GO" id="GO:0006281">
    <property type="term" value="P:DNA repair"/>
    <property type="evidence" value="ECO:0007669"/>
    <property type="project" value="UniProtKB-UniRule"/>
</dbReference>
<evidence type="ECO:0000313" key="9">
    <source>
        <dbReference type="EMBL" id="PSJ31560.1"/>
    </source>
</evidence>
<keyword evidence="9" id="KW-0067">ATP-binding</keyword>
<keyword evidence="9" id="KW-0347">Helicase</keyword>
<dbReference type="Gene3D" id="2.40.50.140">
    <property type="entry name" value="Nucleic acid-binding proteins"/>
    <property type="match status" value="1"/>
</dbReference>
<dbReference type="OrthoDB" id="5293449at2"/>
<dbReference type="InterPro" id="IPR013849">
    <property type="entry name" value="DNA_helicase_Holl-junc_RuvA_I"/>
</dbReference>
<protein>
    <recommendedName>
        <fullName evidence="6">Holliday junction branch migration complex subunit RuvA</fullName>
    </recommendedName>
</protein>
<dbReference type="InterPro" id="IPR010994">
    <property type="entry name" value="RuvA_2-like"/>
</dbReference>
<dbReference type="Proteomes" id="UP000241434">
    <property type="component" value="Unassembled WGS sequence"/>
</dbReference>
<dbReference type="SUPFAM" id="SSF47781">
    <property type="entry name" value="RuvA domain 2-like"/>
    <property type="match status" value="1"/>
</dbReference>
<dbReference type="CDD" id="cd14332">
    <property type="entry name" value="UBA_RuvA_C"/>
    <property type="match status" value="1"/>
</dbReference>
<gene>
    <name evidence="6" type="primary">ruvA</name>
    <name evidence="9" type="ORF">UF10_02665</name>
</gene>
<keyword evidence="9" id="KW-0378">Hydrolase</keyword>
<keyword evidence="9" id="KW-0547">Nucleotide-binding</keyword>
<name>A0A2P7Q0U5_9FIRM</name>
<evidence type="ECO:0000259" key="8">
    <source>
        <dbReference type="Pfam" id="PF07499"/>
    </source>
</evidence>
<feature type="region of interest" description="Domain III" evidence="6">
    <location>
        <begin position="151"/>
        <end position="204"/>
    </location>
</feature>
<keyword evidence="1 6" id="KW-0963">Cytoplasm</keyword>
<keyword evidence="3 6" id="KW-0238">DNA-binding</keyword>
<dbReference type="RefSeq" id="WP_106776288.1">
    <property type="nucleotide sequence ID" value="NZ_JBGGGQ010000001.1"/>
</dbReference>
<dbReference type="GO" id="GO:0005524">
    <property type="term" value="F:ATP binding"/>
    <property type="evidence" value="ECO:0007669"/>
    <property type="project" value="InterPro"/>
</dbReference>
<dbReference type="HAMAP" id="MF_00031">
    <property type="entry name" value="DNA_HJ_migration_RuvA"/>
    <property type="match status" value="1"/>
</dbReference>
<dbReference type="Gene3D" id="1.10.8.10">
    <property type="entry name" value="DNA helicase RuvA subunit, C-terminal domain"/>
    <property type="match status" value="1"/>
</dbReference>
<dbReference type="GO" id="GO:0048476">
    <property type="term" value="C:Holliday junction resolvase complex"/>
    <property type="evidence" value="ECO:0007669"/>
    <property type="project" value="UniProtKB-UniRule"/>
</dbReference>
<feature type="domain" description="DNA helicase Holliday junction RuvA type" evidence="7">
    <location>
        <begin position="1"/>
        <end position="59"/>
    </location>
</feature>
<dbReference type="GO" id="GO:0006310">
    <property type="term" value="P:DNA recombination"/>
    <property type="evidence" value="ECO:0007669"/>
    <property type="project" value="UniProtKB-UniRule"/>
</dbReference>
<dbReference type="SUPFAM" id="SSF46929">
    <property type="entry name" value="DNA helicase RuvA subunit, C-terminal domain"/>
    <property type="match status" value="1"/>
</dbReference>
<dbReference type="InterPro" id="IPR011114">
    <property type="entry name" value="RuvA_C"/>
</dbReference>
<comment type="caution">
    <text evidence="9">The sequence shown here is derived from an EMBL/GenBank/DDBJ whole genome shotgun (WGS) entry which is preliminary data.</text>
</comment>
<dbReference type="InterPro" id="IPR036267">
    <property type="entry name" value="RuvA_C_sf"/>
</dbReference>
<keyword evidence="5 6" id="KW-0234">DNA repair</keyword>
<comment type="subunit">
    <text evidence="6">Homotetramer. Forms an RuvA(8)-RuvB(12)-Holliday junction (HJ) complex. HJ DNA is sandwiched between 2 RuvA tetramers; dsDNA enters through RuvA and exits via RuvB. An RuvB hexamer assembles on each DNA strand where it exits the tetramer. Each RuvB hexamer is contacted by two RuvA subunits (via domain III) on 2 adjacent RuvB subunits; this complex drives branch migration. In the full resolvosome a probable DNA-RuvA(4)-RuvB(12)-RuvC(2) complex forms which resolves the HJ.</text>
</comment>
<dbReference type="NCBIfam" id="TIGR00084">
    <property type="entry name" value="ruvA"/>
    <property type="match status" value="1"/>
</dbReference>
<proteinExistence type="inferred from homology"/>
<comment type="domain">
    <text evidence="6">Has three domains with a flexible linker between the domains II and III and assumes an 'L' shape. Domain III is highly mobile and contacts RuvB.</text>
</comment>
<evidence type="ECO:0000256" key="1">
    <source>
        <dbReference type="ARBA" id="ARBA00022490"/>
    </source>
</evidence>
<comment type="caution">
    <text evidence="6">Lacks conserved residue(s) required for the propagation of feature annotation.</text>
</comment>
<accession>A0A2P7Q0U5</accession>
<dbReference type="SUPFAM" id="SSF50249">
    <property type="entry name" value="Nucleic acid-binding proteins"/>
    <property type="match status" value="1"/>
</dbReference>
<comment type="function">
    <text evidence="6">The RuvA-RuvB-RuvC complex processes Holliday junction (HJ) DNA during genetic recombination and DNA repair, while the RuvA-RuvB complex plays an important role in the rescue of blocked DNA replication forks via replication fork reversal (RFR). RuvA specifically binds to HJ cruciform DNA, conferring on it an open structure. The RuvB hexamer acts as an ATP-dependent pump, pulling dsDNA into and through the RuvAB complex. HJ branch migration allows RuvC to scan DNA until it finds its consensus sequence, where it cleaves and resolves the cruciform DNA.</text>
</comment>
<evidence type="ECO:0000256" key="3">
    <source>
        <dbReference type="ARBA" id="ARBA00023125"/>
    </source>
</evidence>
<keyword evidence="10" id="KW-1185">Reference proteome</keyword>
<dbReference type="GO" id="GO:0009378">
    <property type="term" value="F:four-way junction helicase activity"/>
    <property type="evidence" value="ECO:0007669"/>
    <property type="project" value="InterPro"/>
</dbReference>
<dbReference type="GO" id="GO:0000400">
    <property type="term" value="F:four-way junction DNA binding"/>
    <property type="evidence" value="ECO:0007669"/>
    <property type="project" value="UniProtKB-UniRule"/>
</dbReference>
<dbReference type="Gene3D" id="1.10.150.20">
    <property type="entry name" value="5' to 3' exonuclease, C-terminal subdomain"/>
    <property type="match status" value="1"/>
</dbReference>
<keyword evidence="2 6" id="KW-0227">DNA damage</keyword>
<evidence type="ECO:0000313" key="10">
    <source>
        <dbReference type="Proteomes" id="UP000241434"/>
    </source>
</evidence>
<comment type="similarity">
    <text evidence="6">Belongs to the RuvA family.</text>
</comment>
<evidence type="ECO:0000256" key="5">
    <source>
        <dbReference type="ARBA" id="ARBA00023204"/>
    </source>
</evidence>
<dbReference type="GO" id="GO:0005737">
    <property type="term" value="C:cytoplasm"/>
    <property type="evidence" value="ECO:0007669"/>
    <property type="project" value="UniProtKB-SubCell"/>
</dbReference>
<organism evidence="9 10">
    <name type="scientific">Peptostreptococcus russellii</name>
    <dbReference type="NCBI Taxonomy" id="215200"/>
    <lineage>
        <taxon>Bacteria</taxon>
        <taxon>Bacillati</taxon>
        <taxon>Bacillota</taxon>
        <taxon>Clostridia</taxon>
        <taxon>Peptostreptococcales</taxon>
        <taxon>Peptostreptococcaceae</taxon>
        <taxon>Peptostreptococcus</taxon>
    </lineage>
</organism>